<dbReference type="Pfam" id="PF24864">
    <property type="entry name" value="DUF7730"/>
    <property type="match status" value="1"/>
</dbReference>
<organism evidence="3 5">
    <name type="scientific">Aspergillus hiratsukae</name>
    <dbReference type="NCBI Taxonomy" id="1194566"/>
    <lineage>
        <taxon>Eukaryota</taxon>
        <taxon>Fungi</taxon>
        <taxon>Dikarya</taxon>
        <taxon>Ascomycota</taxon>
        <taxon>Pezizomycotina</taxon>
        <taxon>Eurotiomycetes</taxon>
        <taxon>Eurotiomycetidae</taxon>
        <taxon>Eurotiales</taxon>
        <taxon>Aspergillaceae</taxon>
        <taxon>Aspergillus</taxon>
        <taxon>Aspergillus subgen. Fumigati</taxon>
    </lineage>
</organism>
<dbReference type="InterPro" id="IPR056632">
    <property type="entry name" value="DUF7730"/>
</dbReference>
<feature type="domain" description="DUF7730" evidence="2">
    <location>
        <begin position="86"/>
        <end position="297"/>
    </location>
</feature>
<protein>
    <recommendedName>
        <fullName evidence="2">DUF7730 domain-containing protein</fullName>
    </recommendedName>
</protein>
<evidence type="ECO:0000256" key="1">
    <source>
        <dbReference type="SAM" id="Phobius"/>
    </source>
</evidence>
<sequence length="340" mass="38684">MSVRSVAEAAERAAEILLIALFAICLWFFWGVSLIFNGLWYAIHPTEIVKRILKNGGRPPVALSRSRRSLTLPLRPQQEDVQQGSHDQLQSLFFSKLAPEIRCVIYREILVALNALHVRRTHRRLCSMPCRNLNRQGDVHYTRKSCAQPLADDGTVLRRLPGEHPHQNHILPLLCSCRRVYTEAIDLLYEGNRFHFDSPLTVQALPLCMVPHRLASIRCIQLDIRAFEDRAIGADVVSSWEQACSVLASIEELEELVITLRSVENGTFYKPLPLLTLLRPLTKITASRFVVEVPPYDDPEDIAGGLGVVPFTLQTKDFLQETIYRCSWWGSATPRWFPPL</sequence>
<keyword evidence="1" id="KW-1133">Transmembrane helix</keyword>
<gene>
    <name evidence="3" type="ORF">CNMCM5793_003527</name>
    <name evidence="4" type="ORF">CNMCM6106_006466</name>
</gene>
<dbReference type="EMBL" id="JACBAF010001877">
    <property type="protein sequence ID" value="KAF7172216.1"/>
    <property type="molecule type" value="Genomic_DNA"/>
</dbReference>
<dbReference type="AlphaFoldDB" id="A0A8H6PEM7"/>
<evidence type="ECO:0000313" key="5">
    <source>
        <dbReference type="Proteomes" id="UP000630445"/>
    </source>
</evidence>
<evidence type="ECO:0000259" key="2">
    <source>
        <dbReference type="Pfam" id="PF24864"/>
    </source>
</evidence>
<keyword evidence="1" id="KW-0472">Membrane</keyword>
<feature type="transmembrane region" description="Helical" evidence="1">
    <location>
        <begin position="16"/>
        <end position="43"/>
    </location>
</feature>
<dbReference type="PANTHER" id="PTHR38790">
    <property type="entry name" value="2EXR DOMAIN-CONTAINING PROTEIN-RELATED"/>
    <property type="match status" value="1"/>
</dbReference>
<evidence type="ECO:0000313" key="4">
    <source>
        <dbReference type="EMBL" id="KAF7172216.1"/>
    </source>
</evidence>
<reference evidence="3" key="1">
    <citation type="submission" date="2020-06" db="EMBL/GenBank/DDBJ databases">
        <title>Draft genome sequences of strains closely related to Aspergillus parafelis and Aspergillus hiratsukae.</title>
        <authorList>
            <person name="Dos Santos R.A.C."/>
            <person name="Rivero-Menendez O."/>
            <person name="Steenwyk J.L."/>
            <person name="Mead M.E."/>
            <person name="Goldman G.H."/>
            <person name="Alastruey-Izquierdo A."/>
            <person name="Rokas A."/>
        </authorList>
    </citation>
    <scope>NUCLEOTIDE SEQUENCE</scope>
    <source>
        <strain evidence="3">CNM-CM5793</strain>
        <strain evidence="4">CNM-CM6106</strain>
    </source>
</reference>
<dbReference type="EMBL" id="JACBAD010001908">
    <property type="protein sequence ID" value="KAF7128676.1"/>
    <property type="molecule type" value="Genomic_DNA"/>
</dbReference>
<keyword evidence="1" id="KW-0812">Transmembrane</keyword>
<evidence type="ECO:0000313" key="3">
    <source>
        <dbReference type="EMBL" id="KAF7128676.1"/>
    </source>
</evidence>
<keyword evidence="5" id="KW-1185">Reference proteome</keyword>
<comment type="caution">
    <text evidence="3">The sequence shown here is derived from an EMBL/GenBank/DDBJ whole genome shotgun (WGS) entry which is preliminary data.</text>
</comment>
<name>A0A8H6PEM7_9EURO</name>
<dbReference type="OrthoDB" id="4757095at2759"/>
<accession>A0A8H6PEM7</accession>
<dbReference type="Proteomes" id="UP000630445">
    <property type="component" value="Unassembled WGS sequence"/>
</dbReference>
<proteinExistence type="predicted"/>
<dbReference type="Proteomes" id="UP000662466">
    <property type="component" value="Unassembled WGS sequence"/>
</dbReference>